<dbReference type="Pfam" id="PF03720">
    <property type="entry name" value="UDPG_MGDP_dh_C"/>
    <property type="match status" value="1"/>
</dbReference>
<comment type="catalytic activity">
    <reaction evidence="7">
        <text>UDP-N-acetyl-alpha-D-mannosamine + 2 NAD(+) + H2O = UDP-N-acetyl-alpha-D-mannosaminouronate + 2 NADH + 3 H(+)</text>
        <dbReference type="Rhea" id="RHEA:25780"/>
        <dbReference type="ChEBI" id="CHEBI:15377"/>
        <dbReference type="ChEBI" id="CHEBI:15378"/>
        <dbReference type="ChEBI" id="CHEBI:57540"/>
        <dbReference type="ChEBI" id="CHEBI:57945"/>
        <dbReference type="ChEBI" id="CHEBI:68623"/>
        <dbReference type="ChEBI" id="CHEBI:70731"/>
        <dbReference type="EC" id="1.1.1.336"/>
    </reaction>
</comment>
<evidence type="ECO:0000256" key="4">
    <source>
        <dbReference type="ARBA" id="ARBA00023002"/>
    </source>
</evidence>
<dbReference type="InterPro" id="IPR017476">
    <property type="entry name" value="UDP-Glc/GDP-Man"/>
</dbReference>
<comment type="similarity">
    <text evidence="1 8">Belongs to the UDP-glucose/GDP-mannose dehydrogenase family.</text>
</comment>
<evidence type="ECO:0000313" key="10">
    <source>
        <dbReference type="EMBL" id="EPA05323.1"/>
    </source>
</evidence>
<evidence type="ECO:0000256" key="2">
    <source>
        <dbReference type="ARBA" id="ARBA00012935"/>
    </source>
</evidence>
<dbReference type="InterPro" id="IPR028359">
    <property type="entry name" value="UDP_ManNAc/GlcNAc_DH"/>
</dbReference>
<feature type="domain" description="UDP-glucose/GDP-mannose dehydrogenase C-terminal" evidence="9">
    <location>
        <begin position="346"/>
        <end position="444"/>
    </location>
</feature>
<dbReference type="SUPFAM" id="SSF51735">
    <property type="entry name" value="NAD(P)-binding Rossmann-fold domains"/>
    <property type="match status" value="1"/>
</dbReference>
<dbReference type="InterPro" id="IPR001732">
    <property type="entry name" value="UDP-Glc/GDP-Man_DH_N"/>
</dbReference>
<dbReference type="InterPro" id="IPR014027">
    <property type="entry name" value="UDP-Glc/GDP-Man_DH_C"/>
</dbReference>
<evidence type="ECO:0000256" key="1">
    <source>
        <dbReference type="ARBA" id="ARBA00006601"/>
    </source>
</evidence>
<dbReference type="GO" id="GO:0051287">
    <property type="term" value="F:NAD binding"/>
    <property type="evidence" value="ECO:0007669"/>
    <property type="project" value="InterPro"/>
</dbReference>
<dbReference type="EC" id="1.1.1.336" evidence="2"/>
<dbReference type="InterPro" id="IPR008927">
    <property type="entry name" value="6-PGluconate_DH-like_C_sf"/>
</dbReference>
<dbReference type="RefSeq" id="WP_010192549.1">
    <property type="nucleotide sequence ID" value="NZ_AHJG01000193.1"/>
</dbReference>
<dbReference type="PATRIC" id="fig|859192.6.peg.1388"/>
<comment type="caution">
    <text evidence="10">The sequence shown here is derived from an EMBL/GenBank/DDBJ whole genome shotgun (WGS) entry which is preliminary data.</text>
</comment>
<evidence type="ECO:0000256" key="6">
    <source>
        <dbReference type="ARBA" id="ARBA00030172"/>
    </source>
</evidence>
<dbReference type="GO" id="GO:0016628">
    <property type="term" value="F:oxidoreductase activity, acting on the CH-CH group of donors, NAD or NADP as acceptor"/>
    <property type="evidence" value="ECO:0007669"/>
    <property type="project" value="InterPro"/>
</dbReference>
<evidence type="ECO:0000259" key="9">
    <source>
        <dbReference type="SMART" id="SM00984"/>
    </source>
</evidence>
<organism evidence="10 11">
    <name type="scientific">Candidatus Nitrosarchaeum limnium BG20</name>
    <dbReference type="NCBI Taxonomy" id="859192"/>
    <lineage>
        <taxon>Archaea</taxon>
        <taxon>Nitrososphaerota</taxon>
        <taxon>Nitrososphaeria</taxon>
        <taxon>Nitrosopumilales</taxon>
        <taxon>Nitrosopumilaceae</taxon>
        <taxon>Nitrosarchaeum</taxon>
    </lineage>
</organism>
<dbReference type="NCBIfam" id="TIGR03026">
    <property type="entry name" value="NDP-sugDHase"/>
    <property type="match status" value="1"/>
</dbReference>
<proteinExistence type="inferred from homology"/>
<dbReference type="PIRSF" id="PIRSF000124">
    <property type="entry name" value="UDPglc_GDPman_dh"/>
    <property type="match status" value="1"/>
</dbReference>
<dbReference type="PANTHER" id="PTHR43491">
    <property type="entry name" value="UDP-N-ACETYL-D-MANNOSAMINE DEHYDROGENASE"/>
    <property type="match status" value="1"/>
</dbReference>
<dbReference type="Proteomes" id="UP000014065">
    <property type="component" value="Unassembled WGS sequence"/>
</dbReference>
<accession>S2E3C8</accession>
<gene>
    <name evidence="10" type="ORF">BG20_I0112</name>
</gene>
<dbReference type="EMBL" id="AHJG01000193">
    <property type="protein sequence ID" value="EPA05323.1"/>
    <property type="molecule type" value="Genomic_DNA"/>
</dbReference>
<dbReference type="PANTHER" id="PTHR43491:SF2">
    <property type="entry name" value="UDP-N-ACETYL-D-MANNOSAMINE DEHYDROGENASE"/>
    <property type="match status" value="1"/>
</dbReference>
<sequence length="461" mass="51081">MNLELSKIITLQSDQINSQLNLDSIKVAVVGIGRIGLPTAILFAKSGLTTIGVDINQNLVEKINHSIFPLDDEPGMKEIFNDVIKNKKLIATVDIKHALSQVNVVILSLPTPMTDNNIPDYSSLESVGKQIHDFLCPNSLVIVESTVEPGFIENILIPIIEGQDKKFEAGKSFSIGVCPETANPGEILKDFKTLPRLVGGINNKSSELISLIYSHVFSVDLIQMPNCKTANAVKLTTNVFRDVNIAFVNELALLFEKLGIDIFTVLDAAKRKYNFQVHYPGSGVGGPCLPVNSYQIINSALSNSLPIPKLISVSREINERMPIHTLQLLKDALDSIDKKIIKSTIGILGVSYKPNVKDIQLAPAEKIISELKSLECNIKIFDPYFISTDVFSIRTEQKIEDMISNSDAILILTAHQNFFSINPEIFNKLMKKPIVIDTRGIFDITELNRLKIIYRGIGRPY</sequence>
<reference evidence="10 11" key="1">
    <citation type="journal article" date="2012" name="J. Bacteriol.">
        <title>Genome Sequence of "Candidatus Nitrosoarchaeum limnia" BG20, a Low-Salinity Ammonia-Oxidizing Archaeon from the San Francisco Bay Estuary.</title>
        <authorList>
            <person name="Mosier A.C."/>
            <person name="Allen E.E."/>
            <person name="Kim M."/>
            <person name="Ferriera S."/>
            <person name="Francis C.A."/>
        </authorList>
    </citation>
    <scope>NUCLEOTIDE SEQUENCE [LARGE SCALE GENOMIC DNA]</scope>
    <source>
        <strain evidence="10 11">BG20</strain>
    </source>
</reference>
<name>S2E3C8_9ARCH</name>
<dbReference type="InterPro" id="IPR014026">
    <property type="entry name" value="UDP-Glc/GDP-Man_DH_dimer"/>
</dbReference>
<evidence type="ECO:0000256" key="8">
    <source>
        <dbReference type="PIRNR" id="PIRNR000124"/>
    </source>
</evidence>
<protein>
    <recommendedName>
        <fullName evidence="3">UDP-N-acetyl-D-mannosamine dehydrogenase</fullName>
        <ecNumber evidence="2">1.1.1.336</ecNumber>
    </recommendedName>
    <alternativeName>
        <fullName evidence="6">UDP-ManNAc 6-dehydrogenase</fullName>
    </alternativeName>
</protein>
<dbReference type="OrthoDB" id="372050at2157"/>
<dbReference type="Pfam" id="PF00984">
    <property type="entry name" value="UDPG_MGDP_dh"/>
    <property type="match status" value="1"/>
</dbReference>
<dbReference type="GO" id="GO:0000271">
    <property type="term" value="P:polysaccharide biosynthetic process"/>
    <property type="evidence" value="ECO:0007669"/>
    <property type="project" value="InterPro"/>
</dbReference>
<dbReference type="SUPFAM" id="SSF48179">
    <property type="entry name" value="6-phosphogluconate dehydrogenase C-terminal domain-like"/>
    <property type="match status" value="1"/>
</dbReference>
<evidence type="ECO:0000256" key="3">
    <source>
        <dbReference type="ARBA" id="ARBA00016796"/>
    </source>
</evidence>
<keyword evidence="4" id="KW-0560">Oxidoreductase</keyword>
<dbReference type="GO" id="GO:0089714">
    <property type="term" value="F:UDP-N-acetyl-D-mannosamine dehydrogenase activity"/>
    <property type="evidence" value="ECO:0007669"/>
    <property type="project" value="UniProtKB-EC"/>
</dbReference>
<dbReference type="InterPro" id="IPR036291">
    <property type="entry name" value="NAD(P)-bd_dom_sf"/>
</dbReference>
<dbReference type="SMART" id="SM00984">
    <property type="entry name" value="UDPG_MGDP_dh_C"/>
    <property type="match status" value="1"/>
</dbReference>
<dbReference type="AlphaFoldDB" id="S2E3C8"/>
<evidence type="ECO:0000256" key="7">
    <source>
        <dbReference type="ARBA" id="ARBA00049130"/>
    </source>
</evidence>
<dbReference type="Gene3D" id="3.40.50.720">
    <property type="entry name" value="NAD(P)-binding Rossmann-like Domain"/>
    <property type="match status" value="2"/>
</dbReference>
<dbReference type="PIRSF" id="PIRSF500136">
    <property type="entry name" value="UDP_ManNAc_DH"/>
    <property type="match status" value="1"/>
</dbReference>
<evidence type="ECO:0000313" key="11">
    <source>
        <dbReference type="Proteomes" id="UP000014065"/>
    </source>
</evidence>
<keyword evidence="11" id="KW-1185">Reference proteome</keyword>
<evidence type="ECO:0000256" key="5">
    <source>
        <dbReference type="ARBA" id="ARBA00023027"/>
    </source>
</evidence>
<dbReference type="SUPFAM" id="SSF52413">
    <property type="entry name" value="UDP-glucose/GDP-mannose dehydrogenase C-terminal domain"/>
    <property type="match status" value="1"/>
</dbReference>
<dbReference type="InterPro" id="IPR036220">
    <property type="entry name" value="UDP-Glc/GDP-Man_DH_C_sf"/>
</dbReference>
<dbReference type="Pfam" id="PF03721">
    <property type="entry name" value="UDPG_MGDP_dh_N"/>
    <property type="match status" value="1"/>
</dbReference>
<keyword evidence="5" id="KW-0520">NAD</keyword>